<keyword evidence="4 7" id="KW-0963">Cytoplasm</keyword>
<organism evidence="11 12">
    <name type="scientific">Escallonia herrerae</name>
    <dbReference type="NCBI Taxonomy" id="1293975"/>
    <lineage>
        <taxon>Eukaryota</taxon>
        <taxon>Viridiplantae</taxon>
        <taxon>Streptophyta</taxon>
        <taxon>Embryophyta</taxon>
        <taxon>Tracheophyta</taxon>
        <taxon>Spermatophyta</taxon>
        <taxon>Magnoliopsida</taxon>
        <taxon>eudicotyledons</taxon>
        <taxon>Gunneridae</taxon>
        <taxon>Pentapetalae</taxon>
        <taxon>asterids</taxon>
        <taxon>campanulids</taxon>
        <taxon>Escalloniales</taxon>
        <taxon>Escalloniaceae</taxon>
        <taxon>Escallonia</taxon>
    </lineage>
</organism>
<evidence type="ECO:0000256" key="8">
    <source>
        <dbReference type="SAM" id="MobiDB-lite"/>
    </source>
</evidence>
<dbReference type="Proteomes" id="UP001188597">
    <property type="component" value="Unassembled WGS sequence"/>
</dbReference>
<feature type="compositionally biased region" description="Polar residues" evidence="8">
    <location>
        <begin position="308"/>
        <end position="321"/>
    </location>
</feature>
<evidence type="ECO:0000256" key="7">
    <source>
        <dbReference type="RuleBase" id="RU364108"/>
    </source>
</evidence>
<reference evidence="11" key="1">
    <citation type="submission" date="2022-12" db="EMBL/GenBank/DDBJ databases">
        <title>Draft genome assemblies for two species of Escallonia (Escalloniales).</title>
        <authorList>
            <person name="Chanderbali A."/>
            <person name="Dervinis C."/>
            <person name="Anghel I."/>
            <person name="Soltis D."/>
            <person name="Soltis P."/>
            <person name="Zapata F."/>
        </authorList>
    </citation>
    <scope>NUCLEOTIDE SEQUENCE</scope>
    <source>
        <strain evidence="11">UCBG64.0493</strain>
        <tissue evidence="11">Leaf</tissue>
    </source>
</reference>
<feature type="domain" description="Nmd3 N-terminal" evidence="9">
    <location>
        <begin position="58"/>
        <end position="106"/>
    </location>
</feature>
<evidence type="ECO:0000256" key="5">
    <source>
        <dbReference type="ARBA" id="ARBA00022927"/>
    </source>
</evidence>
<comment type="similarity">
    <text evidence="1 7">Belongs to the NMD3 family.</text>
</comment>
<evidence type="ECO:0000256" key="4">
    <source>
        <dbReference type="ARBA" id="ARBA00022490"/>
    </source>
</evidence>
<evidence type="ECO:0000313" key="12">
    <source>
        <dbReference type="Proteomes" id="UP001188597"/>
    </source>
</evidence>
<dbReference type="InterPro" id="IPR039768">
    <property type="entry name" value="Nmd3"/>
</dbReference>
<dbReference type="AlphaFoldDB" id="A0AA88W4N4"/>
<comment type="caution">
    <text evidence="11">The sequence shown here is derived from an EMBL/GenBank/DDBJ whole genome shotgun (WGS) entry which is preliminary data.</text>
</comment>
<accession>A0AA88W4N4</accession>
<dbReference type="GO" id="GO:0043023">
    <property type="term" value="F:ribosomal large subunit binding"/>
    <property type="evidence" value="ECO:0007669"/>
    <property type="project" value="InterPro"/>
</dbReference>
<keyword evidence="5 7" id="KW-0653">Protein transport</keyword>
<evidence type="ECO:0000256" key="6">
    <source>
        <dbReference type="ARBA" id="ARBA00023242"/>
    </source>
</evidence>
<dbReference type="GO" id="GO:0015031">
    <property type="term" value="P:protein transport"/>
    <property type="evidence" value="ECO:0007669"/>
    <property type="project" value="UniProtKB-KW"/>
</dbReference>
<keyword evidence="12" id="KW-1185">Reference proteome</keyword>
<proteinExistence type="inferred from homology"/>
<comment type="function">
    <text evidence="7">Acts as an adapter for the XPO1/CRM1-mediated export of the 60S ribosomal subunit.</text>
</comment>
<dbReference type="GO" id="GO:0005634">
    <property type="term" value="C:nucleus"/>
    <property type="evidence" value="ECO:0007669"/>
    <property type="project" value="UniProtKB-SubCell"/>
</dbReference>
<dbReference type="GO" id="GO:0005737">
    <property type="term" value="C:cytoplasm"/>
    <property type="evidence" value="ECO:0007669"/>
    <property type="project" value="UniProtKB-SubCell"/>
</dbReference>
<evidence type="ECO:0000256" key="3">
    <source>
        <dbReference type="ARBA" id="ARBA00022448"/>
    </source>
</evidence>
<name>A0AA88W4N4_9ASTE</name>
<dbReference type="EMBL" id="JAVXUP010000780">
    <property type="protein sequence ID" value="KAK3021071.1"/>
    <property type="molecule type" value="Genomic_DNA"/>
</dbReference>
<evidence type="ECO:0000259" key="9">
    <source>
        <dbReference type="Pfam" id="PF04981"/>
    </source>
</evidence>
<feature type="region of interest" description="Disordered" evidence="8">
    <location>
        <begin position="308"/>
        <end position="329"/>
    </location>
</feature>
<keyword evidence="6 7" id="KW-0539">Nucleus</keyword>
<evidence type="ECO:0000256" key="1">
    <source>
        <dbReference type="ARBA" id="ARBA00009794"/>
    </source>
</evidence>
<dbReference type="InterPro" id="IPR007064">
    <property type="entry name" value="Nmd3_N"/>
</dbReference>
<dbReference type="Pfam" id="PF21192">
    <property type="entry name" value="OB_NMD3"/>
    <property type="match status" value="1"/>
</dbReference>
<sequence>MYKPLLLTSDYAFVRDLEFFPFLPELGFSAKKLPLTFARGASGMYTETSRKIYPTALASFTHCTKCDSYFQPPRTWIKAEPESRELMTYCLKSLKRLDRMHDFKIVTGSFCFGRTRGQVYKKLLLSDILYKIKYADFVSDFRLRTLISVFASGTRSRSVTLATRFYGRGAVLEGLMKSYLLVGSSWYTVSGIEVVPNSEVVYTVGRSQLGLAIGQIVRVSDGEKFSAATHLGHYFEPGNHALGYDLPRAEKYDARDLEKDKDLVLANVALIKRKQKNMRKHQRAKEKISAELNPELRFSISLNFNKECQPSETSSTWTSKAFASKRVTR</sequence>
<dbReference type="GO" id="GO:0000055">
    <property type="term" value="P:ribosomal large subunit export from nucleus"/>
    <property type="evidence" value="ECO:0007669"/>
    <property type="project" value="TreeGrafter"/>
</dbReference>
<evidence type="ECO:0000256" key="2">
    <source>
        <dbReference type="ARBA" id="ARBA00017035"/>
    </source>
</evidence>
<comment type="subcellular location">
    <subcellularLocation>
        <location evidence="7">Cytoplasm</location>
    </subcellularLocation>
    <subcellularLocation>
        <location evidence="7">Nucleus</location>
    </subcellularLocation>
</comment>
<keyword evidence="3 7" id="KW-0813">Transport</keyword>
<gene>
    <name evidence="11" type="ORF">RJ639_047318</name>
</gene>
<evidence type="ECO:0000313" key="11">
    <source>
        <dbReference type="EMBL" id="KAK3021071.1"/>
    </source>
</evidence>
<dbReference type="PANTHER" id="PTHR12746:SF2">
    <property type="entry name" value="60S RIBOSOMAL EXPORT PROTEIN NMD3"/>
    <property type="match status" value="1"/>
</dbReference>
<evidence type="ECO:0000259" key="10">
    <source>
        <dbReference type="Pfam" id="PF21192"/>
    </source>
</evidence>
<dbReference type="InterPro" id="IPR048898">
    <property type="entry name" value="OB_NMD3"/>
</dbReference>
<protein>
    <recommendedName>
        <fullName evidence="2 7">60S ribosomal export protein NMD3</fullName>
    </recommendedName>
</protein>
<dbReference type="PANTHER" id="PTHR12746">
    <property type="entry name" value="NONSENSE-MEDIATED MRNA DECAY PROTEIN 3"/>
    <property type="match status" value="1"/>
</dbReference>
<feature type="domain" description="60S ribosomal export protein NMD3 OB-fold" evidence="10">
    <location>
        <begin position="207"/>
        <end position="273"/>
    </location>
</feature>
<dbReference type="Pfam" id="PF04981">
    <property type="entry name" value="NMD3"/>
    <property type="match status" value="1"/>
</dbReference>